<dbReference type="InterPro" id="IPR006530">
    <property type="entry name" value="YD"/>
</dbReference>
<proteinExistence type="predicted"/>
<dbReference type="NCBIfam" id="TIGR01643">
    <property type="entry name" value="YD_repeat_2x"/>
    <property type="match status" value="2"/>
</dbReference>
<dbReference type="InterPro" id="IPR030934">
    <property type="entry name" value="Intein_C"/>
</dbReference>
<dbReference type="Pfam" id="PF07591">
    <property type="entry name" value="PT-HINT"/>
    <property type="match status" value="1"/>
</dbReference>
<name>A0ABW6XZ41_9ACTN</name>
<keyword evidence="2" id="KW-0964">Secreted</keyword>
<evidence type="ECO:0000256" key="2">
    <source>
        <dbReference type="ARBA" id="ARBA00022525"/>
    </source>
</evidence>
<dbReference type="SUPFAM" id="SSF69318">
    <property type="entry name" value="Integrin alpha N-terminal domain"/>
    <property type="match status" value="1"/>
</dbReference>
<dbReference type="InterPro" id="IPR022385">
    <property type="entry name" value="Rhs_assc_core"/>
</dbReference>
<dbReference type="EMBL" id="JBIBDZ010000011">
    <property type="protein sequence ID" value="MFF5922768.1"/>
    <property type="molecule type" value="Genomic_DNA"/>
</dbReference>
<feature type="region of interest" description="Disordered" evidence="4">
    <location>
        <begin position="42"/>
        <end position="61"/>
    </location>
</feature>
<evidence type="ECO:0000256" key="1">
    <source>
        <dbReference type="ARBA" id="ARBA00004613"/>
    </source>
</evidence>
<dbReference type="InterPro" id="IPR003284">
    <property type="entry name" value="Sal_SpvB"/>
</dbReference>
<feature type="region of interest" description="Disordered" evidence="4">
    <location>
        <begin position="2265"/>
        <end position="2306"/>
    </location>
</feature>
<comment type="caution">
    <text evidence="6">The sequence shown here is derived from an EMBL/GenBank/DDBJ whole genome shotgun (WGS) entry which is preliminary data.</text>
</comment>
<dbReference type="InterPro" id="IPR031325">
    <property type="entry name" value="RHS_repeat"/>
</dbReference>
<evidence type="ECO:0000313" key="7">
    <source>
        <dbReference type="Proteomes" id="UP001602370"/>
    </source>
</evidence>
<dbReference type="PROSITE" id="PS50818">
    <property type="entry name" value="INTEIN_C_TER"/>
    <property type="match status" value="1"/>
</dbReference>
<dbReference type="InterPro" id="IPR003587">
    <property type="entry name" value="Hint_dom_N"/>
</dbReference>
<dbReference type="NCBIfam" id="TIGR03696">
    <property type="entry name" value="Rhs_assc_core"/>
    <property type="match status" value="1"/>
</dbReference>
<dbReference type="InterPro" id="IPR050708">
    <property type="entry name" value="T6SS_VgrG/RHS"/>
</dbReference>
<gene>
    <name evidence="6" type="ORF">ACFY8C_31280</name>
</gene>
<dbReference type="Pfam" id="PF05593">
    <property type="entry name" value="RHS_repeat"/>
    <property type="match status" value="1"/>
</dbReference>
<evidence type="ECO:0000256" key="4">
    <source>
        <dbReference type="SAM" id="MobiDB-lite"/>
    </source>
</evidence>
<dbReference type="InterPro" id="IPR036844">
    <property type="entry name" value="Hint_dom_sf"/>
</dbReference>
<feature type="compositionally biased region" description="Low complexity" evidence="4">
    <location>
        <begin position="2648"/>
        <end position="2681"/>
    </location>
</feature>
<organism evidence="6 7">
    <name type="scientific">Streptomyces flavochromogenes</name>
    <dbReference type="NCBI Taxonomy" id="68199"/>
    <lineage>
        <taxon>Bacteria</taxon>
        <taxon>Bacillati</taxon>
        <taxon>Actinomycetota</taxon>
        <taxon>Actinomycetes</taxon>
        <taxon>Kitasatosporales</taxon>
        <taxon>Streptomycetaceae</taxon>
        <taxon>Streptomyces</taxon>
    </lineage>
</organism>
<dbReference type="Pfam" id="PF12256">
    <property type="entry name" value="TcdB_toxin_midN"/>
    <property type="match status" value="1"/>
</dbReference>
<feature type="domain" description="Hint" evidence="5">
    <location>
        <begin position="2690"/>
        <end position="2792"/>
    </location>
</feature>
<protein>
    <submittedName>
        <fullName evidence="6">SpvB/TcaC N-terminal domain-containing protein</fullName>
    </submittedName>
</protein>
<dbReference type="SUPFAM" id="SSF51294">
    <property type="entry name" value="Hedgehog/intein (Hint) domain"/>
    <property type="match status" value="1"/>
</dbReference>
<dbReference type="CDD" id="cd00081">
    <property type="entry name" value="Hint"/>
    <property type="match status" value="1"/>
</dbReference>
<sequence>MTVQRVVRGRTGVTVILAMVLTMTGLTSPELLRSATATVPDAGSAVTGPEGPEGTSFNPNQIKDIKAADPGSGVNLIRAPSANNNGDARLSYPLEVPKGRAGLEPSLAVTYNSSGTNGWLGVGWDLATPMVTVDTRWGVPRYDAGLETETYLLNGEQLTPVAHRSVLQARTSEKVFHSRVEGSFDRIVRHGDSPTNYWWEVTDKQGVRTLFGGTADSTLADGKGRVATWAAREIRDGNDNVMRYRYAKVADGGTAGSTVAGSDLYPQKITYTGRGDTDGRYSVTFIRDRERGESRRPDVRIDAKYGFKKVTADLLRRVEVKLDDQLIRAYELNYRTGAFAKTLLTSVSQFSENNQLFNTHTFDYFDDVRDQSGHYNAFADATGWSVPDDDLGVNIREGEASAISANTSVGFGAHLFAGYNVQGLTTKEGSVGLKVGFSAGQNDGLSALVDVNGDNLPDKVFRKNKDVFYRPNLATPDGEPKFGDTPIKLTNLPGISTERTLSGTIGIESYVLTTSAQLDFVGTTTTSDRFFSDVNGDGIADLVNNGGVLFGYLDANGQPAYSAESTRTPVPIGSGEVTGQIVGDQTAQFNQQVDNSPLLDTVRRWVAPFDGNVRVEGSVQLTQDPSQARAAYTKADGVRVTIQHKDAELWAQRIGPDDHSQFTPGNVASIPVKKGDALYFRTQSILDGTYDTVAWDPAITYTNLPAGTDANGLANTVFRASSDFTYGGRPSLVTVPVNGTLRLTGDVVKSKATSDDVTVVIEKGNGVHSPTEVFRKVLPAASTGTSAIDLSIPVTTFEKMSWRLKTDSPIDASAVSWAPKAHYTAAQGVESVVDAKGDPTLVINPPYDMTMFPADTLTAPQQSYKATRTGQLKVRPKVSFNFNLLGDAKIALTVKKRGGQLLGKRIFQAKDTSPFGGPNLDLTVPVTAGDELYIDYSTTETGLLGLLVEQSASVTYDVTSSWPTFTPAPSAMHASVGQGAFAQPYRGWGVIGYQGNRDRATQPLKQAELTLDQSFKDALPKEPKEADVAPFAANPRLTMPRLAVFAPVPAKGGWAAQDESSWVTSAMATSSRLGADTIDIVTDADVAGDRTVMRRGVTGQVSATLAAGPFGGTAVGGITAGSVDYLDLNGDGYPDVVGAKEIQFSDMTGALGTTRGTLGGNVREADNVSGNVSYSAGSESATIASARGMAAPDAGMSANTATTGAVQPSLGIGGSLGGGETDVRVDLIDINGDGLPDKVFGNGDAQLNLGYSFAAREPWSGGPINDASTRNVGVNLGFNVDRYGFAGGVSAELGTSFTNASMTDVNGDGLTDRVFTDGANAIKVAVNTGTGFTAPTPFRGSYPEIAVDKNASLGGGVYFTVGLPTPVGVFVFNPGANASTGISRAETSLRDVNGDGRADHVKSTRDNELLVAVNKTGRTNLLRSVSRPMGARIDLDYTRTGNTTAMPESRWVLSRTSVFDGLAGDGTDTRLTTFRYEQGRYDRLEREFLGFGRVVTEDRDPGTDDAVRRTVTDEFRTDGYVSRGLLTRTLTEDGAGRPYRETLNTYRLLDTSTDDEADPKSRTASVFAQLTRVEGKSFEGEASEGKSTFTDLSYDEYGNVTRAFDVGDEGAADDVETLYAYSGSDTRCRDRHLVGTANAIRQKAAATGILLRHREATVDCATGAVSQVREYLDDDTPAVSDLTYHPDGNLKSVTGPANAKGQRYKLEYGYDITVGVHVESVEDSFGYRSFTAYDLKYGRPERNTDHNGQPVRMSYDGVGRLEKVTGPYEKDGDRATIAFGYHPEATVPYATTKHLDRASSGVRDDTIDTVTFTDGLGRVLQTKKDASVSASPGATPTQVMTVSGRLKFDHLGRAVEKYYPVTEDKGAANTTFDASSDSVAPTKETFDVLDRSVRTVQPDGVTTSTVYGFGEDRAGTTRFERTVTDGNGKERRTYTDVRGATTSVKEFNGSSQIWTSYAYDAMGQVTTITDDQNNVTRAGYDALGRRVSFDSPDAGRSETRYDLAGNVTAKITANLRAAAKAVEYDYEYSRLKAIRYPTFPQNDVSYEYGAPGAPDNAASRVTEVNDAAGTVKRAYGPLGEVVEETRTITAVRDAPRTYSTSWRYDAFNRVLQMTYPDGEVLTYDYDSGGQVSRATGSKGGTGYTYLDRVDYDKFGQKILQQTGNGVRTTYTYDTEDRRLGALKSVAPGGTAFQNLGYTYDKIGNITSLANNAPQGGDIGGPSSQTYGYDDQYRLTSASGQYTDKNNAVNKYTLSLGYDSIHNTTHKSQTHEVTGGTPAFPTSPGGGTGPIEPVEDPSNPNDVQDSTTYDYTYAYDGARPHAPTEVGPIDHAYDANGNLTSTINTAVADKRRQYVWDEENRLVCNQDTATGTLTQDPSGCAGATVSYVYDDKGDRLVKRSDDGLSLYPNRYYSERDTTGYKHVFVGDSRVTTKTVETTGPEDSQQFFHADHIGSSGFVTDKQGKVTEHLEYFPYGETWVEERTGQADTPYQFTGKELDVETGLYYYGARYYNPRTQLWASTDPVLPDYLDGSMAGGIAEPRNLAAYTYTHNNPVKLTDPTGKWPKMPSWKTIGHTTLDVVGMVPVVGEVGDLANAGWYAAEGDYVNAGLSAASAIPGAGYAANAAKYGNKALDAAQAAKTANNAADAATTAKAADTAPVPKAADSPPAPKPADSGPAPKAADNGSSGCGTGNSFTPDTMVMMADGNHKAIEQVRVGDSVTATDPVTGETGPRTVTALITGEGEKKLVEITVTNPGGNPGKVVATDNHPFWAPELGKWLYAKEIVPGMLLQTGNGSYTQVGAVRAWTQHKRVHNLTVDDLHTYYVLAGTAPVLVHNCKESMDFVHGTSSSHADNIEANGLSGAAARENSAGGSVGQPGNLFTYQVSPGDSDTLSAAATFGGSRTAPGDRPSILIFNMCKCTYESLLTEGHITTRVTDEVSGRVEHIFGPEAMKHLEQIYRRDF</sequence>
<dbReference type="Gene3D" id="2.170.16.10">
    <property type="entry name" value="Hedgehog/Intein (Hint) domain"/>
    <property type="match status" value="1"/>
</dbReference>
<dbReference type="PANTHER" id="PTHR32305:SF15">
    <property type="entry name" value="PROTEIN RHSA-RELATED"/>
    <property type="match status" value="1"/>
</dbReference>
<reference evidence="6 7" key="1">
    <citation type="submission" date="2024-10" db="EMBL/GenBank/DDBJ databases">
        <title>The Natural Products Discovery Center: Release of the First 8490 Sequenced Strains for Exploring Actinobacteria Biosynthetic Diversity.</title>
        <authorList>
            <person name="Kalkreuter E."/>
            <person name="Kautsar S.A."/>
            <person name="Yang D."/>
            <person name="Bader C.D."/>
            <person name="Teijaro C.N."/>
            <person name="Fluegel L."/>
            <person name="Davis C.M."/>
            <person name="Simpson J.R."/>
            <person name="Lauterbach L."/>
            <person name="Steele A.D."/>
            <person name="Gui C."/>
            <person name="Meng S."/>
            <person name="Li G."/>
            <person name="Viehrig K."/>
            <person name="Ye F."/>
            <person name="Su P."/>
            <person name="Kiefer A.F."/>
            <person name="Nichols A."/>
            <person name="Cepeda A.J."/>
            <person name="Yan W."/>
            <person name="Fan B."/>
            <person name="Jiang Y."/>
            <person name="Adhikari A."/>
            <person name="Zheng C.-J."/>
            <person name="Schuster L."/>
            <person name="Cowan T.M."/>
            <person name="Smanski M.J."/>
            <person name="Chevrette M.G."/>
            <person name="De Carvalho L.P.S."/>
            <person name="Shen B."/>
        </authorList>
    </citation>
    <scope>NUCLEOTIDE SEQUENCE [LARGE SCALE GENOMIC DNA]</scope>
    <source>
        <strain evidence="6 7">NPDC012605</strain>
    </source>
</reference>
<dbReference type="CDD" id="cd20745">
    <property type="entry name" value="FIX_RhsA_AHH_HNH-like"/>
    <property type="match status" value="1"/>
</dbReference>
<evidence type="ECO:0000313" key="6">
    <source>
        <dbReference type="EMBL" id="MFF5922768.1"/>
    </source>
</evidence>
<dbReference type="InterPro" id="IPR022045">
    <property type="entry name" value="TcdB_toxin_mid/N"/>
</dbReference>
<keyword evidence="3" id="KW-0843">Virulence</keyword>
<evidence type="ECO:0000256" key="3">
    <source>
        <dbReference type="ARBA" id="ARBA00023026"/>
    </source>
</evidence>
<dbReference type="Proteomes" id="UP001602370">
    <property type="component" value="Unassembled WGS sequence"/>
</dbReference>
<dbReference type="PANTHER" id="PTHR32305">
    <property type="match status" value="1"/>
</dbReference>
<feature type="region of interest" description="Disordered" evidence="4">
    <location>
        <begin position="2648"/>
        <end position="2698"/>
    </location>
</feature>
<dbReference type="InterPro" id="IPR028994">
    <property type="entry name" value="Integrin_alpha_N"/>
</dbReference>
<dbReference type="SMART" id="SM00306">
    <property type="entry name" value="HintN"/>
    <property type="match status" value="1"/>
</dbReference>
<keyword evidence="7" id="KW-1185">Reference proteome</keyword>
<dbReference type="Gene3D" id="2.180.10.10">
    <property type="entry name" value="RHS repeat-associated core"/>
    <property type="match status" value="2"/>
</dbReference>
<evidence type="ECO:0000259" key="5">
    <source>
        <dbReference type="SMART" id="SM00306"/>
    </source>
</evidence>
<dbReference type="Pfam" id="PF03534">
    <property type="entry name" value="SpvB"/>
    <property type="match status" value="1"/>
</dbReference>
<dbReference type="RefSeq" id="WP_388310164.1">
    <property type="nucleotide sequence ID" value="NZ_JBIBDZ010000011.1"/>
</dbReference>
<accession>A0ABW6XZ41</accession>
<comment type="subcellular location">
    <subcellularLocation>
        <location evidence="1">Secreted</location>
    </subcellularLocation>
</comment>